<keyword evidence="1" id="KW-0732">Signal</keyword>
<evidence type="ECO:0000256" key="1">
    <source>
        <dbReference type="SAM" id="SignalP"/>
    </source>
</evidence>
<dbReference type="OrthoDB" id="5576827at2759"/>
<keyword evidence="3" id="KW-1185">Reference proteome</keyword>
<dbReference type="EMBL" id="KZ992440">
    <property type="protein sequence ID" value="RKP10706.1"/>
    <property type="molecule type" value="Genomic_DNA"/>
</dbReference>
<dbReference type="AlphaFoldDB" id="A0A4P9XWN3"/>
<gene>
    <name evidence="2" type="ORF">THASP1DRAFT_21617</name>
</gene>
<protein>
    <recommendedName>
        <fullName evidence="4">Secreted protein</fullName>
    </recommendedName>
</protein>
<feature type="chain" id="PRO_5020638112" description="Secreted protein" evidence="1">
    <location>
        <begin position="26"/>
        <end position="252"/>
    </location>
</feature>
<accession>A0A4P9XWN3</accession>
<evidence type="ECO:0000313" key="3">
    <source>
        <dbReference type="Proteomes" id="UP000271241"/>
    </source>
</evidence>
<evidence type="ECO:0000313" key="2">
    <source>
        <dbReference type="EMBL" id="RKP10706.1"/>
    </source>
</evidence>
<feature type="signal peptide" evidence="1">
    <location>
        <begin position="1"/>
        <end position="25"/>
    </location>
</feature>
<organism evidence="2 3">
    <name type="scientific">Thamnocephalis sphaerospora</name>
    <dbReference type="NCBI Taxonomy" id="78915"/>
    <lineage>
        <taxon>Eukaryota</taxon>
        <taxon>Fungi</taxon>
        <taxon>Fungi incertae sedis</taxon>
        <taxon>Zoopagomycota</taxon>
        <taxon>Zoopagomycotina</taxon>
        <taxon>Zoopagomycetes</taxon>
        <taxon>Zoopagales</taxon>
        <taxon>Sigmoideomycetaceae</taxon>
        <taxon>Thamnocephalis</taxon>
    </lineage>
</organism>
<name>A0A4P9XWN3_9FUNG</name>
<reference evidence="3" key="1">
    <citation type="journal article" date="2018" name="Nat. Microbiol.">
        <title>Leveraging single-cell genomics to expand the fungal tree of life.</title>
        <authorList>
            <person name="Ahrendt S.R."/>
            <person name="Quandt C.A."/>
            <person name="Ciobanu D."/>
            <person name="Clum A."/>
            <person name="Salamov A."/>
            <person name="Andreopoulos B."/>
            <person name="Cheng J.F."/>
            <person name="Woyke T."/>
            <person name="Pelin A."/>
            <person name="Henrissat B."/>
            <person name="Reynolds N.K."/>
            <person name="Benny G.L."/>
            <person name="Smith M.E."/>
            <person name="James T.Y."/>
            <person name="Grigoriev I.V."/>
        </authorList>
    </citation>
    <scope>NUCLEOTIDE SEQUENCE [LARGE SCALE GENOMIC DNA]</scope>
    <source>
        <strain evidence="3">RSA 1356</strain>
    </source>
</reference>
<dbReference type="Proteomes" id="UP000271241">
    <property type="component" value="Unassembled WGS sequence"/>
</dbReference>
<sequence>MLFLSRATLLTAGLVGLFAANTVLANPQASSFANPGSAAGSGCNIIMNDPKYNRLLGCARGNVPQNYTTSAEMEKALVVFCAPNHKCKESEIKLFLTGLLQSCGKDAATNPSNRAYQKFQDLYTAVPRWESYCRKDSNDEYCLMKAGDDGKFSPRAHSFTCDECGKSRVSTYASWESRTNGDYGKPVTQISQDLTNFNKKCPNIEVTEKDVAKKNEDTVAANSEKASSGALPASSPVALMVLMVTALLALQQ</sequence>
<proteinExistence type="predicted"/>
<evidence type="ECO:0008006" key="4">
    <source>
        <dbReference type="Google" id="ProtNLM"/>
    </source>
</evidence>